<feature type="domain" description="D-isomer specific 2-hydroxyacid dehydrogenase catalytic" evidence="6">
    <location>
        <begin position="33"/>
        <end position="330"/>
    </location>
</feature>
<keyword evidence="2" id="KW-0028">Amino-acid biosynthesis</keyword>
<sequence>MRPPAVSADLKAPATIAVPDDFPSVFQGTPAHERCKKIGETHVFTARGADDEAELIHRIGGARVVINIRAHARFTEGVMAACRKLELISIWGTGTDNVDLDAAGRHGITVCNTPGVNAFAVAEHTLALMLATARRIPRIDREVRDGAWPRDLLTQLLGKTLGVFGTGKIGARVISLAKALGMDVLAYSARGDAASVVALGARAASKDEICRRADLITLHLRLAPETRGFLGRREFSLMKPTAILVNTGRGALVERDALLDALGQGKIAGAGLDVFHDEPLKPGDPLVALPSVVLSPHNAGQTPEVIRDGLLRAIENVENYLAGKPTDVVVAPVKAKR</sequence>
<keyword evidence="4" id="KW-0520">NAD</keyword>
<dbReference type="InterPro" id="IPR036291">
    <property type="entry name" value="NAD(P)-bd_dom_sf"/>
</dbReference>
<dbReference type="PROSITE" id="PS00671">
    <property type="entry name" value="D_2_HYDROXYACID_DH_3"/>
    <property type="match status" value="1"/>
</dbReference>
<reference evidence="8 9" key="1">
    <citation type="journal article" date="2019" name="Nat. Microbiol.">
        <title>Mediterranean grassland soil C-N compound turnover is dependent on rainfall and depth, and is mediated by genomically divergent microorganisms.</title>
        <authorList>
            <person name="Diamond S."/>
            <person name="Andeer P.F."/>
            <person name="Li Z."/>
            <person name="Crits-Christoph A."/>
            <person name="Burstein D."/>
            <person name="Anantharaman K."/>
            <person name="Lane K.R."/>
            <person name="Thomas B.C."/>
            <person name="Pan C."/>
            <person name="Northen T.R."/>
            <person name="Banfield J.F."/>
        </authorList>
    </citation>
    <scope>NUCLEOTIDE SEQUENCE [LARGE SCALE GENOMIC DNA]</scope>
    <source>
        <strain evidence="8">WS_4</strain>
    </source>
</reference>
<dbReference type="Proteomes" id="UP000319829">
    <property type="component" value="Unassembled WGS sequence"/>
</dbReference>
<dbReference type="FunFam" id="3.40.50.720:FF:000203">
    <property type="entry name" value="D-3-phosphoglycerate dehydrogenase (SerA)"/>
    <property type="match status" value="1"/>
</dbReference>
<dbReference type="EMBL" id="VBOU01000112">
    <property type="protein sequence ID" value="TMQ52162.1"/>
    <property type="molecule type" value="Genomic_DNA"/>
</dbReference>
<dbReference type="GO" id="GO:0008652">
    <property type="term" value="P:amino acid biosynthetic process"/>
    <property type="evidence" value="ECO:0007669"/>
    <property type="project" value="UniProtKB-KW"/>
</dbReference>
<dbReference type="Pfam" id="PF02826">
    <property type="entry name" value="2-Hacid_dh_C"/>
    <property type="match status" value="1"/>
</dbReference>
<name>A0A538SLC6_UNCEI</name>
<gene>
    <name evidence="8" type="ORF">E6K74_12640</name>
</gene>
<evidence type="ECO:0008006" key="10">
    <source>
        <dbReference type="Google" id="ProtNLM"/>
    </source>
</evidence>
<dbReference type="InterPro" id="IPR029753">
    <property type="entry name" value="D-isomer_DH_CS"/>
</dbReference>
<evidence type="ECO:0000256" key="3">
    <source>
        <dbReference type="ARBA" id="ARBA00023002"/>
    </source>
</evidence>
<dbReference type="Gene3D" id="3.40.50.720">
    <property type="entry name" value="NAD(P)-binding Rossmann-like Domain"/>
    <property type="match status" value="2"/>
</dbReference>
<evidence type="ECO:0000259" key="7">
    <source>
        <dbReference type="Pfam" id="PF02826"/>
    </source>
</evidence>
<comment type="similarity">
    <text evidence="1 5">Belongs to the D-isomer specific 2-hydroxyacid dehydrogenase family.</text>
</comment>
<evidence type="ECO:0000259" key="6">
    <source>
        <dbReference type="Pfam" id="PF00389"/>
    </source>
</evidence>
<dbReference type="InterPro" id="IPR006140">
    <property type="entry name" value="D-isomer_DH_NAD-bd"/>
</dbReference>
<evidence type="ECO:0000256" key="1">
    <source>
        <dbReference type="ARBA" id="ARBA00005854"/>
    </source>
</evidence>
<dbReference type="Pfam" id="PF00389">
    <property type="entry name" value="2-Hacid_dh"/>
    <property type="match status" value="1"/>
</dbReference>
<dbReference type="SUPFAM" id="SSF51735">
    <property type="entry name" value="NAD(P)-binding Rossmann-fold domains"/>
    <property type="match status" value="1"/>
</dbReference>
<dbReference type="PROSITE" id="PS00065">
    <property type="entry name" value="D_2_HYDROXYACID_DH_1"/>
    <property type="match status" value="1"/>
</dbReference>
<evidence type="ECO:0000256" key="5">
    <source>
        <dbReference type="RuleBase" id="RU003719"/>
    </source>
</evidence>
<accession>A0A538SLC6</accession>
<keyword evidence="3 5" id="KW-0560">Oxidoreductase</keyword>
<evidence type="ECO:0000256" key="4">
    <source>
        <dbReference type="ARBA" id="ARBA00023027"/>
    </source>
</evidence>
<dbReference type="InterPro" id="IPR006139">
    <property type="entry name" value="D-isomer_2_OHA_DH_cat_dom"/>
</dbReference>
<proteinExistence type="inferred from homology"/>
<protein>
    <recommendedName>
        <fullName evidence="10">Hydroxyacid dehydrogenase</fullName>
    </recommendedName>
</protein>
<evidence type="ECO:0000313" key="8">
    <source>
        <dbReference type="EMBL" id="TMQ52162.1"/>
    </source>
</evidence>
<dbReference type="PANTHER" id="PTHR42789:SF1">
    <property type="entry name" value="D-ISOMER SPECIFIC 2-HYDROXYACID DEHYDROGENASE FAMILY PROTEIN (AFU_ORTHOLOGUE AFUA_6G10090)"/>
    <property type="match status" value="1"/>
</dbReference>
<organism evidence="8 9">
    <name type="scientific">Eiseniibacteriota bacterium</name>
    <dbReference type="NCBI Taxonomy" id="2212470"/>
    <lineage>
        <taxon>Bacteria</taxon>
        <taxon>Candidatus Eiseniibacteriota</taxon>
    </lineage>
</organism>
<dbReference type="GO" id="GO:0016616">
    <property type="term" value="F:oxidoreductase activity, acting on the CH-OH group of donors, NAD or NADP as acceptor"/>
    <property type="evidence" value="ECO:0007669"/>
    <property type="project" value="InterPro"/>
</dbReference>
<comment type="caution">
    <text evidence="8">The sequence shown here is derived from an EMBL/GenBank/DDBJ whole genome shotgun (WGS) entry which is preliminary data.</text>
</comment>
<evidence type="ECO:0000313" key="9">
    <source>
        <dbReference type="Proteomes" id="UP000319829"/>
    </source>
</evidence>
<dbReference type="InterPro" id="IPR050857">
    <property type="entry name" value="D-2-hydroxyacid_DH"/>
</dbReference>
<evidence type="ECO:0000256" key="2">
    <source>
        <dbReference type="ARBA" id="ARBA00022605"/>
    </source>
</evidence>
<dbReference type="InterPro" id="IPR029752">
    <property type="entry name" value="D-isomer_DH_CS1"/>
</dbReference>
<dbReference type="PANTHER" id="PTHR42789">
    <property type="entry name" value="D-ISOMER SPECIFIC 2-HYDROXYACID DEHYDROGENASE FAMILY PROTEIN (AFU_ORTHOLOGUE AFUA_6G10090)"/>
    <property type="match status" value="1"/>
</dbReference>
<dbReference type="GO" id="GO:0051287">
    <property type="term" value="F:NAD binding"/>
    <property type="evidence" value="ECO:0007669"/>
    <property type="project" value="InterPro"/>
</dbReference>
<dbReference type="AlphaFoldDB" id="A0A538SLC6"/>
<dbReference type="SUPFAM" id="SSF52283">
    <property type="entry name" value="Formate/glycerate dehydrogenase catalytic domain-like"/>
    <property type="match status" value="1"/>
</dbReference>
<feature type="domain" description="D-isomer specific 2-hydroxyacid dehydrogenase NAD-binding" evidence="7">
    <location>
        <begin position="126"/>
        <end position="299"/>
    </location>
</feature>